<dbReference type="CDD" id="cd01166">
    <property type="entry name" value="KdgK"/>
    <property type="match status" value="1"/>
</dbReference>
<comment type="caution">
    <text evidence="5">The sequence shown here is derived from an EMBL/GenBank/DDBJ whole genome shotgun (WGS) entry which is preliminary data.</text>
</comment>
<comment type="similarity">
    <text evidence="1">Belongs to the carbohydrate kinase PfkB family.</text>
</comment>
<protein>
    <submittedName>
        <fullName evidence="5">Sugar kinase</fullName>
    </submittedName>
</protein>
<dbReference type="EMBL" id="JAEUGD010000066">
    <property type="protein sequence ID" value="MBL6449275.1"/>
    <property type="molecule type" value="Genomic_DNA"/>
</dbReference>
<accession>A0A937FZZ6</accession>
<dbReference type="PANTHER" id="PTHR43320">
    <property type="entry name" value="SUGAR KINASE"/>
    <property type="match status" value="1"/>
</dbReference>
<name>A0A937FZZ6_9BACT</name>
<evidence type="ECO:0000313" key="6">
    <source>
        <dbReference type="Proteomes" id="UP000614216"/>
    </source>
</evidence>
<organism evidence="5 6">
    <name type="scientific">Fulvivirga marina</name>
    <dbReference type="NCBI Taxonomy" id="2494733"/>
    <lineage>
        <taxon>Bacteria</taxon>
        <taxon>Pseudomonadati</taxon>
        <taxon>Bacteroidota</taxon>
        <taxon>Cytophagia</taxon>
        <taxon>Cytophagales</taxon>
        <taxon>Fulvivirgaceae</taxon>
        <taxon>Fulvivirga</taxon>
    </lineage>
</organism>
<dbReference type="Proteomes" id="UP000614216">
    <property type="component" value="Unassembled WGS sequence"/>
</dbReference>
<feature type="domain" description="Carbohydrate kinase PfkB" evidence="4">
    <location>
        <begin position="13"/>
        <end position="309"/>
    </location>
</feature>
<dbReference type="PANTHER" id="PTHR43320:SF2">
    <property type="entry name" value="2-DEHYDRO-3-DEOXYGLUCONOKINASE_2-DEHYDRO-3-DEOXYGALACTONOKINASE"/>
    <property type="match status" value="1"/>
</dbReference>
<gene>
    <name evidence="5" type="ORF">JMN32_23395</name>
</gene>
<evidence type="ECO:0000259" key="4">
    <source>
        <dbReference type="Pfam" id="PF00294"/>
    </source>
</evidence>
<evidence type="ECO:0000256" key="2">
    <source>
        <dbReference type="ARBA" id="ARBA00022679"/>
    </source>
</evidence>
<dbReference type="Pfam" id="PF00294">
    <property type="entry name" value="PfkB"/>
    <property type="match status" value="1"/>
</dbReference>
<dbReference type="SUPFAM" id="SSF53613">
    <property type="entry name" value="Ribokinase-like"/>
    <property type="match status" value="1"/>
</dbReference>
<dbReference type="AlphaFoldDB" id="A0A937FZZ6"/>
<sequence>MGEVLLRLSTKEYLRFSQAHGFNADYGGSELNVISTLTNFGMESAFVTRLPDNDIGDCALAQIHQHKISTDHIVRGGDRMGIYFLEKGASLRGSKVVYDRAFSSFCTIGKGMVDWKAVFKDAGWFHWSGITAGVSQGAADLCMEAIEEANQMGLTISTDFNYRANLWNYGKSPSEIMEKMVAMCDVVLAGDYASKQYFGIEPSGNTEQTRQVSLCQELIRKFPKVKKVAVTNRGTINALHNTWSAVLYSGKQLYNSKPYDITYIVDRIGAGDSFMGALIYGLCHFDEQRALDFAVAASCLKHTIYGDTNLVSKEEVLSLMAGNNSGHVKR</sequence>
<keyword evidence="2" id="KW-0808">Transferase</keyword>
<keyword evidence="6" id="KW-1185">Reference proteome</keyword>
<dbReference type="InterPro" id="IPR029056">
    <property type="entry name" value="Ribokinase-like"/>
</dbReference>
<evidence type="ECO:0000256" key="1">
    <source>
        <dbReference type="ARBA" id="ARBA00010688"/>
    </source>
</evidence>
<reference evidence="5" key="1">
    <citation type="submission" date="2021-01" db="EMBL/GenBank/DDBJ databases">
        <title>Fulvivirga kasyanovii gen. nov., sp nov., a novel member of the phylum Bacteroidetes isolated from seawater in a mussel farm.</title>
        <authorList>
            <person name="Zhao L.-H."/>
            <person name="Wang Z.-J."/>
        </authorList>
    </citation>
    <scope>NUCLEOTIDE SEQUENCE</scope>
    <source>
        <strain evidence="5">29W222</strain>
    </source>
</reference>
<proteinExistence type="inferred from homology"/>
<keyword evidence="3 5" id="KW-0418">Kinase</keyword>
<evidence type="ECO:0000256" key="3">
    <source>
        <dbReference type="ARBA" id="ARBA00022777"/>
    </source>
</evidence>
<dbReference type="InterPro" id="IPR052700">
    <property type="entry name" value="Carb_kinase_PfkB-like"/>
</dbReference>
<dbReference type="Gene3D" id="3.40.1190.20">
    <property type="match status" value="1"/>
</dbReference>
<evidence type="ECO:0000313" key="5">
    <source>
        <dbReference type="EMBL" id="MBL6449275.1"/>
    </source>
</evidence>
<dbReference type="InterPro" id="IPR011611">
    <property type="entry name" value="PfkB_dom"/>
</dbReference>
<dbReference type="GO" id="GO:0016301">
    <property type="term" value="F:kinase activity"/>
    <property type="evidence" value="ECO:0007669"/>
    <property type="project" value="UniProtKB-KW"/>
</dbReference>